<keyword evidence="3" id="KW-1185">Reference proteome</keyword>
<organism evidence="2 3">
    <name type="scientific">Cetraspora pellucida</name>
    <dbReference type="NCBI Taxonomy" id="1433469"/>
    <lineage>
        <taxon>Eukaryota</taxon>
        <taxon>Fungi</taxon>
        <taxon>Fungi incertae sedis</taxon>
        <taxon>Mucoromycota</taxon>
        <taxon>Glomeromycotina</taxon>
        <taxon>Glomeromycetes</taxon>
        <taxon>Diversisporales</taxon>
        <taxon>Gigasporaceae</taxon>
        <taxon>Cetraspora</taxon>
    </lineage>
</organism>
<comment type="caution">
    <text evidence="2">The sequence shown here is derived from an EMBL/GenBank/DDBJ whole genome shotgun (WGS) entry which is preliminary data.</text>
</comment>
<dbReference type="EMBL" id="CAJVQA010072132">
    <property type="protein sequence ID" value="CAG8833934.1"/>
    <property type="molecule type" value="Genomic_DNA"/>
</dbReference>
<feature type="compositionally biased region" description="Polar residues" evidence="1">
    <location>
        <begin position="1"/>
        <end position="18"/>
    </location>
</feature>
<evidence type="ECO:0000313" key="2">
    <source>
        <dbReference type="EMBL" id="CAG8833934.1"/>
    </source>
</evidence>
<feature type="non-terminal residue" evidence="2">
    <location>
        <position position="65"/>
    </location>
</feature>
<feature type="non-terminal residue" evidence="2">
    <location>
        <position position="1"/>
    </location>
</feature>
<protein>
    <submittedName>
        <fullName evidence="2">15881_t:CDS:1</fullName>
    </submittedName>
</protein>
<reference evidence="2" key="1">
    <citation type="submission" date="2021-06" db="EMBL/GenBank/DDBJ databases">
        <authorList>
            <person name="Kallberg Y."/>
            <person name="Tangrot J."/>
            <person name="Rosling A."/>
        </authorList>
    </citation>
    <scope>NUCLEOTIDE SEQUENCE</scope>
    <source>
        <strain evidence="2">FL966</strain>
    </source>
</reference>
<evidence type="ECO:0000256" key="1">
    <source>
        <dbReference type="SAM" id="MobiDB-lite"/>
    </source>
</evidence>
<dbReference type="Proteomes" id="UP000789759">
    <property type="component" value="Unassembled WGS sequence"/>
</dbReference>
<feature type="region of interest" description="Disordered" evidence="1">
    <location>
        <begin position="1"/>
        <end position="65"/>
    </location>
</feature>
<name>A0A9N9PD60_9GLOM</name>
<evidence type="ECO:0000313" key="3">
    <source>
        <dbReference type="Proteomes" id="UP000789759"/>
    </source>
</evidence>
<dbReference type="AlphaFoldDB" id="A0A9N9PD60"/>
<gene>
    <name evidence="2" type="ORF">CPELLU_LOCUS21042</name>
</gene>
<accession>A0A9N9PD60</accession>
<sequence length="65" mass="7071">LATTNNSSDEQIQATTQKDPLPDTEMLPRDELAIYGYGTPHLSASHIPKATSPPDKNEETDGFIT</sequence>
<proteinExistence type="predicted"/>